<evidence type="ECO:0000313" key="1">
    <source>
        <dbReference type="EMBL" id="PAV18382.1"/>
    </source>
</evidence>
<gene>
    <name evidence="1" type="ORF">PNOK_0522400</name>
</gene>
<organism evidence="1 2">
    <name type="scientific">Pyrrhoderma noxium</name>
    <dbReference type="NCBI Taxonomy" id="2282107"/>
    <lineage>
        <taxon>Eukaryota</taxon>
        <taxon>Fungi</taxon>
        <taxon>Dikarya</taxon>
        <taxon>Basidiomycota</taxon>
        <taxon>Agaricomycotina</taxon>
        <taxon>Agaricomycetes</taxon>
        <taxon>Hymenochaetales</taxon>
        <taxon>Hymenochaetaceae</taxon>
        <taxon>Pyrrhoderma</taxon>
    </lineage>
</organism>
<dbReference type="EMBL" id="NBII01000005">
    <property type="protein sequence ID" value="PAV18382.1"/>
    <property type="molecule type" value="Genomic_DNA"/>
</dbReference>
<evidence type="ECO:0000313" key="2">
    <source>
        <dbReference type="Proteomes" id="UP000217199"/>
    </source>
</evidence>
<proteinExistence type="predicted"/>
<accession>A0A286UFI1</accession>
<comment type="caution">
    <text evidence="1">The sequence shown here is derived from an EMBL/GenBank/DDBJ whole genome shotgun (WGS) entry which is preliminary data.</text>
</comment>
<sequence length="71" mass="8308">MKSSPLSVQPLVRASRMALVCALHSLFYITDIRRRTGRFTRKKQFKDIKRYIESLSSKVKMSDTLTLELFL</sequence>
<dbReference type="AlphaFoldDB" id="A0A286UFI1"/>
<protein>
    <submittedName>
        <fullName evidence="1">Uncharacterized protein</fullName>
    </submittedName>
</protein>
<dbReference type="Proteomes" id="UP000217199">
    <property type="component" value="Unassembled WGS sequence"/>
</dbReference>
<dbReference type="InParanoid" id="A0A286UFI1"/>
<keyword evidence="2" id="KW-1185">Reference proteome</keyword>
<name>A0A286UFI1_9AGAM</name>
<reference evidence="1 2" key="1">
    <citation type="journal article" date="2017" name="Mol. Ecol.">
        <title>Comparative and population genomic landscape of Phellinus noxius: A hypervariable fungus causing root rot in trees.</title>
        <authorList>
            <person name="Chung C.L."/>
            <person name="Lee T.J."/>
            <person name="Akiba M."/>
            <person name="Lee H.H."/>
            <person name="Kuo T.H."/>
            <person name="Liu D."/>
            <person name="Ke H.M."/>
            <person name="Yokoi T."/>
            <person name="Roa M.B."/>
            <person name="Lu M.J."/>
            <person name="Chang Y.Y."/>
            <person name="Ann P.J."/>
            <person name="Tsai J.N."/>
            <person name="Chen C.Y."/>
            <person name="Tzean S.S."/>
            <person name="Ota Y."/>
            <person name="Hattori T."/>
            <person name="Sahashi N."/>
            <person name="Liou R.F."/>
            <person name="Kikuchi T."/>
            <person name="Tsai I.J."/>
        </authorList>
    </citation>
    <scope>NUCLEOTIDE SEQUENCE [LARGE SCALE GENOMIC DNA]</scope>
    <source>
        <strain evidence="1 2">FFPRI411160</strain>
    </source>
</reference>